<gene>
    <name evidence="16" type="ORF">IEQ44_10135</name>
</gene>
<feature type="transmembrane region" description="Helical" evidence="13">
    <location>
        <begin position="224"/>
        <end position="243"/>
    </location>
</feature>
<feature type="transmembrane region" description="Helical" evidence="13">
    <location>
        <begin position="166"/>
        <end position="185"/>
    </location>
</feature>
<evidence type="ECO:0000259" key="15">
    <source>
        <dbReference type="Pfam" id="PF13473"/>
    </source>
</evidence>
<keyword evidence="17" id="KW-1185">Reference proteome</keyword>
<evidence type="ECO:0000256" key="3">
    <source>
        <dbReference type="ARBA" id="ARBA00010609"/>
    </source>
</evidence>
<feature type="transmembrane region" description="Helical" evidence="13">
    <location>
        <begin position="361"/>
        <end position="382"/>
    </location>
</feature>
<keyword evidence="10" id="KW-0186">Copper</keyword>
<evidence type="ECO:0000256" key="5">
    <source>
        <dbReference type="ARBA" id="ARBA00011882"/>
    </source>
</evidence>
<dbReference type="EMBL" id="JADCSA010000008">
    <property type="protein sequence ID" value="MBE7325017.1"/>
    <property type="molecule type" value="Genomic_DNA"/>
</dbReference>
<comment type="subunit">
    <text evidence="4">Homotrimer.</text>
</comment>
<feature type="transmembrane region" description="Helical" evidence="13">
    <location>
        <begin position="29"/>
        <end position="46"/>
    </location>
</feature>
<dbReference type="PRINTS" id="PR00695">
    <property type="entry name" value="CUNO2RDTASE"/>
</dbReference>
<keyword evidence="8" id="KW-0677">Repeat</keyword>
<feature type="domain" description="EfeO-type cupredoxin-like" evidence="15">
    <location>
        <begin position="460"/>
        <end position="524"/>
    </location>
</feature>
<dbReference type="PANTHER" id="PTHR11709:SF394">
    <property type="entry name" value="FI03373P-RELATED"/>
    <property type="match status" value="1"/>
</dbReference>
<name>A0ABR9RTY7_9ACTN</name>
<evidence type="ECO:0000256" key="1">
    <source>
        <dbReference type="ARBA" id="ARBA00001960"/>
    </source>
</evidence>
<evidence type="ECO:0000256" key="2">
    <source>
        <dbReference type="ARBA" id="ARBA00001973"/>
    </source>
</evidence>
<comment type="cofactor">
    <cofactor evidence="1">
        <name>Cu(+)</name>
        <dbReference type="ChEBI" id="CHEBI:49552"/>
    </cofactor>
</comment>
<dbReference type="Pfam" id="PF13473">
    <property type="entry name" value="Cupredoxin_1"/>
    <property type="match status" value="1"/>
</dbReference>
<dbReference type="InterPro" id="IPR028096">
    <property type="entry name" value="EfeO_Cupredoxin"/>
</dbReference>
<evidence type="ECO:0000313" key="17">
    <source>
        <dbReference type="Proteomes" id="UP000756387"/>
    </source>
</evidence>
<feature type="transmembrane region" description="Helical" evidence="13">
    <location>
        <begin position="255"/>
        <end position="278"/>
    </location>
</feature>
<keyword evidence="7" id="KW-0479">Metal-binding</keyword>
<dbReference type="SUPFAM" id="SSF49503">
    <property type="entry name" value="Cupredoxins"/>
    <property type="match status" value="3"/>
</dbReference>
<evidence type="ECO:0000256" key="7">
    <source>
        <dbReference type="ARBA" id="ARBA00022723"/>
    </source>
</evidence>
<feature type="region of interest" description="Disordered" evidence="12">
    <location>
        <begin position="552"/>
        <end position="581"/>
    </location>
</feature>
<dbReference type="InterPro" id="IPR011707">
    <property type="entry name" value="Cu-oxidase-like_N"/>
</dbReference>
<comment type="caution">
    <text evidence="16">The sequence shown here is derived from an EMBL/GenBank/DDBJ whole genome shotgun (WGS) entry which is preliminary data.</text>
</comment>
<dbReference type="PANTHER" id="PTHR11709">
    <property type="entry name" value="MULTI-COPPER OXIDASE"/>
    <property type="match status" value="1"/>
</dbReference>
<keyword evidence="13" id="KW-0472">Membrane</keyword>
<dbReference type="InterPro" id="IPR001287">
    <property type="entry name" value="NO2-reductase_Cu"/>
</dbReference>
<dbReference type="Gene3D" id="2.60.40.420">
    <property type="entry name" value="Cupredoxins - blue copper proteins"/>
    <property type="match status" value="3"/>
</dbReference>
<feature type="transmembrane region" description="Helical" evidence="13">
    <location>
        <begin position="125"/>
        <end position="146"/>
    </location>
</feature>
<feature type="transmembrane region" description="Helical" evidence="13">
    <location>
        <begin position="337"/>
        <end position="355"/>
    </location>
</feature>
<sequence>MRDLPTLGWLVAAVVATVVHQWVPEPRWLMIHLLVLGAVGHAILVWSRYFADTLLRCAPTPRRVQNLRLATFNGGVVAVVVGMLAEWWWVTLVGGVALAGAVLWHGVVLARQLRGALGSRFAPTVRFYVAAAALHPVGAGMGVWMAGGLTSPLHEQARAAHVALNVFGWIGLTVLGTLVTLWPTILRTRMDEAAGRAARRALPVLLIGLAALVTSALVNLRLGYAAGLVVYLGGVGLLAVPAVRVARAKPPTTFAAWSVAAALGWLVACLVTLVVMVASAPDWVAVDSRTALVTPLLAVGFAGQVLLGALSYLVPVVLGGGPAAVRATNRAVDAGSSFRVVATNAGIVVCALPGVPSLVRVITSLLVVGVMAAFVPILLRAIAVSVRTRRAGDSGGDTAGVNDPAHSPAPPDGARPAGQRTGLAAAGLATVMLCVAAGAALDPAALDQPVASASAGVVATGETTHVEVVARDMRFEPSTIEVPAGNALVITLVNADDADSHDLVLETGAKTDRLAPGESATVEVGVVGQALEGWCSVVGHRQMGMTLDVRVSGTPMAQTPPAEGREPDQHGHGHAAAPATAGEQPDVAAALGSEPDADFEAYDAALPPLPPAGDGPQVHRRTLTVSEQETEVAPEITQRLWTFGGTAPGPVLHGRVGDVFEITLVNDGTIGHSIDFHAGALAPDRPMRTIAPGESLVYRFTAERAGIWMYHCSTMPMSAHIANGMFGAVVIEPSDLAPVDRSYVLVQSELYLGPQGGEVDMEKIRAERPDLVAFNGYADQYAHRPLTARVGERVRLWVLAAGPSRGTSFHVVGGQFDALYLEGAHHLRPGSGSQGGAQVLGLTAAQGGFVELTFPEAGHYPFVNHSMVEAERGARGVVAVTAAGRRAPAREAARR</sequence>
<proteinExistence type="inferred from homology"/>
<organism evidence="16 17">
    <name type="scientific">Nocardioides malaquae</name>
    <dbReference type="NCBI Taxonomy" id="2773426"/>
    <lineage>
        <taxon>Bacteria</taxon>
        <taxon>Bacillati</taxon>
        <taxon>Actinomycetota</taxon>
        <taxon>Actinomycetes</taxon>
        <taxon>Propionibacteriales</taxon>
        <taxon>Nocardioidaceae</taxon>
        <taxon>Nocardioides</taxon>
    </lineage>
</organism>
<keyword evidence="13" id="KW-0812">Transmembrane</keyword>
<reference evidence="16 17" key="1">
    <citation type="submission" date="2020-10" db="EMBL/GenBank/DDBJ databases">
        <title>Nocardioides sp. isolated from sludge.</title>
        <authorList>
            <person name="Zhang X."/>
        </authorList>
    </citation>
    <scope>NUCLEOTIDE SEQUENCE [LARGE SCALE GENOMIC DNA]</scope>
    <source>
        <strain evidence="16 17">Y6</strain>
    </source>
</reference>
<dbReference type="InterPro" id="IPR045087">
    <property type="entry name" value="Cu-oxidase_fam"/>
</dbReference>
<comment type="catalytic activity">
    <reaction evidence="11">
        <text>nitric oxide + Fe(III)-[cytochrome c] + H2O = Fe(II)-[cytochrome c] + nitrite + 2 H(+)</text>
        <dbReference type="Rhea" id="RHEA:15233"/>
        <dbReference type="Rhea" id="RHEA-COMP:10350"/>
        <dbReference type="Rhea" id="RHEA-COMP:14399"/>
        <dbReference type="ChEBI" id="CHEBI:15377"/>
        <dbReference type="ChEBI" id="CHEBI:15378"/>
        <dbReference type="ChEBI" id="CHEBI:16301"/>
        <dbReference type="ChEBI" id="CHEBI:16480"/>
        <dbReference type="ChEBI" id="CHEBI:29033"/>
        <dbReference type="ChEBI" id="CHEBI:29034"/>
        <dbReference type="EC" id="1.7.2.1"/>
    </reaction>
</comment>
<dbReference type="Proteomes" id="UP000756387">
    <property type="component" value="Unassembled WGS sequence"/>
</dbReference>
<evidence type="ECO:0000256" key="6">
    <source>
        <dbReference type="ARBA" id="ARBA00017290"/>
    </source>
</evidence>
<dbReference type="CDD" id="cd04208">
    <property type="entry name" value="CuRO_2_CuNIR"/>
    <property type="match status" value="1"/>
</dbReference>
<comment type="cofactor">
    <cofactor evidence="2">
        <name>Cu(2+)</name>
        <dbReference type="ChEBI" id="CHEBI:29036"/>
    </cofactor>
</comment>
<evidence type="ECO:0000256" key="9">
    <source>
        <dbReference type="ARBA" id="ARBA00023002"/>
    </source>
</evidence>
<comment type="similarity">
    <text evidence="3">Belongs to the multicopper oxidase family.</text>
</comment>
<evidence type="ECO:0000256" key="4">
    <source>
        <dbReference type="ARBA" id="ARBA00011233"/>
    </source>
</evidence>
<evidence type="ECO:0000256" key="8">
    <source>
        <dbReference type="ARBA" id="ARBA00022737"/>
    </source>
</evidence>
<feature type="transmembrane region" description="Helical" evidence="13">
    <location>
        <begin position="298"/>
        <end position="325"/>
    </location>
</feature>
<evidence type="ECO:0000259" key="14">
    <source>
        <dbReference type="Pfam" id="PF07732"/>
    </source>
</evidence>
<evidence type="ECO:0000256" key="11">
    <source>
        <dbReference type="ARBA" id="ARBA00049340"/>
    </source>
</evidence>
<feature type="transmembrane region" description="Helical" evidence="13">
    <location>
        <begin position="67"/>
        <end position="85"/>
    </location>
</feature>
<evidence type="ECO:0000256" key="13">
    <source>
        <dbReference type="SAM" id="Phobius"/>
    </source>
</evidence>
<evidence type="ECO:0000313" key="16">
    <source>
        <dbReference type="EMBL" id="MBE7325017.1"/>
    </source>
</evidence>
<dbReference type="CDD" id="cd11020">
    <property type="entry name" value="CuRO_1_CuNIR"/>
    <property type="match status" value="1"/>
</dbReference>
<keyword evidence="9" id="KW-0560">Oxidoreductase</keyword>
<evidence type="ECO:0000256" key="10">
    <source>
        <dbReference type="ARBA" id="ARBA00023008"/>
    </source>
</evidence>
<accession>A0ABR9RTY7</accession>
<dbReference type="Pfam" id="PF07732">
    <property type="entry name" value="Cu-oxidase_3"/>
    <property type="match status" value="1"/>
</dbReference>
<dbReference type="InterPro" id="IPR008972">
    <property type="entry name" value="Cupredoxin"/>
</dbReference>
<dbReference type="EC" id="1.7.2.1" evidence="5"/>
<evidence type="ECO:0000256" key="12">
    <source>
        <dbReference type="SAM" id="MobiDB-lite"/>
    </source>
</evidence>
<feature type="transmembrane region" description="Helical" evidence="13">
    <location>
        <begin position="197"/>
        <end position="218"/>
    </location>
</feature>
<feature type="transmembrane region" description="Helical" evidence="13">
    <location>
        <begin position="91"/>
        <end position="113"/>
    </location>
</feature>
<feature type="transmembrane region" description="Helical" evidence="13">
    <location>
        <begin position="423"/>
        <end position="441"/>
    </location>
</feature>
<protein>
    <recommendedName>
        <fullName evidence="6">Copper-containing nitrite reductase</fullName>
        <ecNumber evidence="5">1.7.2.1</ecNumber>
    </recommendedName>
</protein>
<feature type="transmembrane region" description="Helical" evidence="13">
    <location>
        <begin position="7"/>
        <end position="23"/>
    </location>
</feature>
<feature type="domain" description="Plastocyanin-like" evidence="14">
    <location>
        <begin position="626"/>
        <end position="734"/>
    </location>
</feature>
<feature type="region of interest" description="Disordered" evidence="12">
    <location>
        <begin position="390"/>
        <end position="419"/>
    </location>
</feature>
<keyword evidence="13" id="KW-1133">Transmembrane helix</keyword>